<gene>
    <name evidence="2" type="ORF">D9757_012639</name>
</gene>
<protein>
    <recommendedName>
        <fullName evidence="1">G domain-containing protein</fullName>
    </recommendedName>
</protein>
<dbReference type="SUPFAM" id="SSF52540">
    <property type="entry name" value="P-loop containing nucleoside triphosphate hydrolases"/>
    <property type="match status" value="1"/>
</dbReference>
<proteinExistence type="predicted"/>
<name>A0A8H5D276_9AGAR</name>
<dbReference type="OrthoDB" id="391988at2759"/>
<dbReference type="CDD" id="cd00882">
    <property type="entry name" value="Ras_like_GTPase"/>
    <property type="match status" value="1"/>
</dbReference>
<comment type="caution">
    <text evidence="2">The sequence shown here is derived from an EMBL/GenBank/DDBJ whole genome shotgun (WGS) entry which is preliminary data.</text>
</comment>
<organism evidence="2 3">
    <name type="scientific">Collybiopsis confluens</name>
    <dbReference type="NCBI Taxonomy" id="2823264"/>
    <lineage>
        <taxon>Eukaryota</taxon>
        <taxon>Fungi</taxon>
        <taxon>Dikarya</taxon>
        <taxon>Basidiomycota</taxon>
        <taxon>Agaricomycotina</taxon>
        <taxon>Agaricomycetes</taxon>
        <taxon>Agaricomycetidae</taxon>
        <taxon>Agaricales</taxon>
        <taxon>Marasmiineae</taxon>
        <taxon>Omphalotaceae</taxon>
        <taxon>Collybiopsis</taxon>
    </lineage>
</organism>
<sequence length="251" mass="28531">MTRNGWRQELTMRPDQSALSLNVPYSSTTLNRSFGDSTIFHEGDMGSTAELLEVCPRFRILVIGKSGAGKSSLINSAFDVQYANVSHDLPGISDIKQGIISEQNPLFVVHDSQGFAAGETQNFETVKRFIDERAKEPELKDRLHAIWFCMEIPTENGALFQKADENFLKLELHNVPVIIVFTKFDLLISKFEREATDILDENKLDHAVHQRAEKFFQETCVRPLKRIASSHVYVKVSSNVTDFCRWFNCSI</sequence>
<evidence type="ECO:0000313" key="2">
    <source>
        <dbReference type="EMBL" id="KAF5351398.1"/>
    </source>
</evidence>
<dbReference type="AlphaFoldDB" id="A0A8H5D276"/>
<accession>A0A8H5D276</accession>
<dbReference type="Proteomes" id="UP000518752">
    <property type="component" value="Unassembled WGS sequence"/>
</dbReference>
<dbReference type="EMBL" id="JAACJN010000287">
    <property type="protein sequence ID" value="KAF5351398.1"/>
    <property type="molecule type" value="Genomic_DNA"/>
</dbReference>
<reference evidence="2 3" key="1">
    <citation type="journal article" date="2020" name="ISME J.">
        <title>Uncovering the hidden diversity of litter-decomposition mechanisms in mushroom-forming fungi.</title>
        <authorList>
            <person name="Floudas D."/>
            <person name="Bentzer J."/>
            <person name="Ahren D."/>
            <person name="Johansson T."/>
            <person name="Persson P."/>
            <person name="Tunlid A."/>
        </authorList>
    </citation>
    <scope>NUCLEOTIDE SEQUENCE [LARGE SCALE GENOMIC DNA]</scope>
    <source>
        <strain evidence="2 3">CBS 406.79</strain>
    </source>
</reference>
<dbReference type="Pfam" id="PF01926">
    <property type="entry name" value="MMR_HSR1"/>
    <property type="match status" value="1"/>
</dbReference>
<keyword evidence="3" id="KW-1185">Reference proteome</keyword>
<dbReference type="GO" id="GO:0005525">
    <property type="term" value="F:GTP binding"/>
    <property type="evidence" value="ECO:0007669"/>
    <property type="project" value="InterPro"/>
</dbReference>
<dbReference type="PRINTS" id="PR00449">
    <property type="entry name" value="RASTRNSFRMNG"/>
</dbReference>
<dbReference type="InterPro" id="IPR006073">
    <property type="entry name" value="GTP-bd"/>
</dbReference>
<evidence type="ECO:0000313" key="3">
    <source>
        <dbReference type="Proteomes" id="UP000518752"/>
    </source>
</evidence>
<feature type="domain" description="G" evidence="1">
    <location>
        <begin position="59"/>
        <end position="183"/>
    </location>
</feature>
<dbReference type="Gene3D" id="3.40.50.300">
    <property type="entry name" value="P-loop containing nucleotide triphosphate hydrolases"/>
    <property type="match status" value="1"/>
</dbReference>
<evidence type="ECO:0000259" key="1">
    <source>
        <dbReference type="Pfam" id="PF01926"/>
    </source>
</evidence>
<dbReference type="InterPro" id="IPR027417">
    <property type="entry name" value="P-loop_NTPase"/>
</dbReference>